<dbReference type="Proteomes" id="UP000291422">
    <property type="component" value="Unassembled WGS sequence"/>
</dbReference>
<protein>
    <recommendedName>
        <fullName evidence="7">Rhodopsin domain-containing protein</fullName>
    </recommendedName>
</protein>
<dbReference type="PANTHER" id="PTHR33048">
    <property type="entry name" value="PTH11-LIKE INTEGRAL MEMBRANE PROTEIN (AFU_ORTHOLOGUE AFUA_5G11245)"/>
    <property type="match status" value="1"/>
</dbReference>
<keyword evidence="2 6" id="KW-0812">Transmembrane</keyword>
<dbReference type="Pfam" id="PF20684">
    <property type="entry name" value="Fung_rhodopsin"/>
    <property type="match status" value="1"/>
</dbReference>
<evidence type="ECO:0000313" key="8">
    <source>
        <dbReference type="EMBL" id="RYN83651.1"/>
    </source>
</evidence>
<evidence type="ECO:0000259" key="7">
    <source>
        <dbReference type="Pfam" id="PF20684"/>
    </source>
</evidence>
<evidence type="ECO:0000256" key="3">
    <source>
        <dbReference type="ARBA" id="ARBA00022989"/>
    </source>
</evidence>
<dbReference type="VEuPathDB" id="FungiDB:CC77DRAFT_510777"/>
<evidence type="ECO:0000313" key="9">
    <source>
        <dbReference type="Proteomes" id="UP000291422"/>
    </source>
</evidence>
<dbReference type="AlphaFoldDB" id="A0A4Q4NUD2"/>
<accession>A0A4Q4NUD2</accession>
<proteinExistence type="inferred from homology"/>
<dbReference type="PANTHER" id="PTHR33048:SF96">
    <property type="entry name" value="INTEGRAL MEMBRANE PROTEIN"/>
    <property type="match status" value="1"/>
</dbReference>
<keyword evidence="4 6" id="KW-0472">Membrane</keyword>
<evidence type="ECO:0000256" key="2">
    <source>
        <dbReference type="ARBA" id="ARBA00022692"/>
    </source>
</evidence>
<feature type="transmembrane region" description="Helical" evidence="6">
    <location>
        <begin position="73"/>
        <end position="93"/>
    </location>
</feature>
<gene>
    <name evidence="8" type="ORF">AA0117_g1016</name>
</gene>
<evidence type="ECO:0000256" key="5">
    <source>
        <dbReference type="ARBA" id="ARBA00038359"/>
    </source>
</evidence>
<organism evidence="8 9">
    <name type="scientific">Alternaria alternata</name>
    <name type="common">Alternaria rot fungus</name>
    <name type="synonym">Torula alternata</name>
    <dbReference type="NCBI Taxonomy" id="5599"/>
    <lineage>
        <taxon>Eukaryota</taxon>
        <taxon>Fungi</taxon>
        <taxon>Dikarya</taxon>
        <taxon>Ascomycota</taxon>
        <taxon>Pezizomycotina</taxon>
        <taxon>Dothideomycetes</taxon>
        <taxon>Pleosporomycetidae</taxon>
        <taxon>Pleosporales</taxon>
        <taxon>Pleosporineae</taxon>
        <taxon>Pleosporaceae</taxon>
        <taxon>Alternaria</taxon>
        <taxon>Alternaria sect. Alternaria</taxon>
        <taxon>Alternaria alternata complex</taxon>
    </lineage>
</organism>
<reference evidence="9" key="1">
    <citation type="journal article" date="2019" name="bioRxiv">
        <title>Genomics, evolutionary history and diagnostics of the Alternaria alternata species group including apple and Asian pear pathotypes.</title>
        <authorList>
            <person name="Armitage A.D."/>
            <person name="Cockerton H.M."/>
            <person name="Sreenivasaprasad S."/>
            <person name="Woodhall J.W."/>
            <person name="Lane C.R."/>
            <person name="Harrison R.J."/>
            <person name="Clarkson J.P."/>
        </authorList>
    </citation>
    <scope>NUCLEOTIDE SEQUENCE [LARGE SCALE GENOMIC DNA]</scope>
    <source>
        <strain evidence="9">FERA 1177</strain>
    </source>
</reference>
<keyword evidence="3 6" id="KW-1133">Transmembrane helix</keyword>
<comment type="similarity">
    <text evidence="5">Belongs to the SAT4 family.</text>
</comment>
<dbReference type="InterPro" id="IPR052337">
    <property type="entry name" value="SAT4-like"/>
</dbReference>
<comment type="caution">
    <text evidence="8">The sequence shown here is derived from an EMBL/GenBank/DDBJ whole genome shotgun (WGS) entry which is preliminary data.</text>
</comment>
<dbReference type="GO" id="GO:0016020">
    <property type="term" value="C:membrane"/>
    <property type="evidence" value="ECO:0007669"/>
    <property type="project" value="UniProtKB-SubCell"/>
</dbReference>
<feature type="domain" description="Rhodopsin" evidence="7">
    <location>
        <begin position="26"/>
        <end position="104"/>
    </location>
</feature>
<evidence type="ECO:0000256" key="1">
    <source>
        <dbReference type="ARBA" id="ARBA00004141"/>
    </source>
</evidence>
<sequence>MGLQFAAAYRVRSWHRIEKKHAHYDRNANCYSTTTFRNTGVFNSVFNLATDLILALSPMPSIWKIQTDLRTKISLCIVMGLGLFTCGVAAYKIPLQFHFFDEKDFLGRGAWYYVWQQYVSDTIASFKGLPS</sequence>
<dbReference type="InterPro" id="IPR049326">
    <property type="entry name" value="Rhodopsin_dom_fungi"/>
</dbReference>
<dbReference type="EMBL" id="PDXD01000001">
    <property type="protein sequence ID" value="RYN83651.1"/>
    <property type="molecule type" value="Genomic_DNA"/>
</dbReference>
<evidence type="ECO:0000256" key="6">
    <source>
        <dbReference type="SAM" id="Phobius"/>
    </source>
</evidence>
<name>A0A4Q4NUD2_ALTAL</name>
<evidence type="ECO:0000256" key="4">
    <source>
        <dbReference type="ARBA" id="ARBA00023136"/>
    </source>
</evidence>
<comment type="subcellular location">
    <subcellularLocation>
        <location evidence="1">Membrane</location>
        <topology evidence="1">Multi-pass membrane protein</topology>
    </subcellularLocation>
</comment>